<reference evidence="2" key="1">
    <citation type="submission" date="2014-05" db="EMBL/GenBank/DDBJ databases">
        <title>The transcriptome of the halophilic microalga Tetraselmis sp. GSL018 isolated from the Great Salt Lake, Utah.</title>
        <authorList>
            <person name="Jinkerson R.E."/>
            <person name="D'Adamo S."/>
            <person name="Posewitz M.C."/>
        </authorList>
    </citation>
    <scope>NUCLEOTIDE SEQUENCE</scope>
    <source>
        <strain evidence="2">GSL018</strain>
    </source>
</reference>
<dbReference type="AlphaFoldDB" id="A0A061QNK8"/>
<feature type="non-terminal residue" evidence="2">
    <location>
        <position position="124"/>
    </location>
</feature>
<protein>
    <submittedName>
        <fullName evidence="2">Uncharacterized protein</fullName>
    </submittedName>
</protein>
<evidence type="ECO:0000313" key="2">
    <source>
        <dbReference type="EMBL" id="JAC62217.1"/>
    </source>
</evidence>
<feature type="compositionally biased region" description="Basic residues" evidence="1">
    <location>
        <begin position="13"/>
        <end position="35"/>
    </location>
</feature>
<accession>A0A061QNK8</accession>
<proteinExistence type="predicted"/>
<sequence length="124" mass="12750">MVGPGVCGAAARPRVRSPRAARLKRHGGRPRRVPGRRPGASPPAARDGLTAAAVGGSRSPESVASHRNRSCATMIPSGRCAAFPTADSGGNAEGRPLPRPSCAVMPLYFSVLCCTASCKCKILD</sequence>
<feature type="compositionally biased region" description="Low complexity" evidence="1">
    <location>
        <begin position="36"/>
        <end position="48"/>
    </location>
</feature>
<dbReference type="EMBL" id="GBEZ01024807">
    <property type="protein sequence ID" value="JAC62217.1"/>
    <property type="molecule type" value="Transcribed_RNA"/>
</dbReference>
<evidence type="ECO:0000256" key="1">
    <source>
        <dbReference type="SAM" id="MobiDB-lite"/>
    </source>
</evidence>
<name>A0A061QNK8_9CHLO</name>
<feature type="region of interest" description="Disordered" evidence="1">
    <location>
        <begin position="1"/>
        <end position="68"/>
    </location>
</feature>
<gene>
    <name evidence="2" type="ORF">TSPGSL018_23950</name>
</gene>
<organism evidence="2">
    <name type="scientific">Tetraselmis sp. GSL018</name>
    <dbReference type="NCBI Taxonomy" id="582737"/>
    <lineage>
        <taxon>Eukaryota</taxon>
        <taxon>Viridiplantae</taxon>
        <taxon>Chlorophyta</taxon>
        <taxon>core chlorophytes</taxon>
        <taxon>Chlorodendrophyceae</taxon>
        <taxon>Chlorodendrales</taxon>
        <taxon>Chlorodendraceae</taxon>
        <taxon>Tetraselmis</taxon>
    </lineage>
</organism>